<evidence type="ECO:0000259" key="4">
    <source>
        <dbReference type="PROSITE" id="PS01124"/>
    </source>
</evidence>
<dbReference type="RefSeq" id="WP_072899325.1">
    <property type="nucleotide sequence ID" value="NZ_FQWZ01000008.1"/>
</dbReference>
<dbReference type="GO" id="GO:0000976">
    <property type="term" value="F:transcription cis-regulatory region binding"/>
    <property type="evidence" value="ECO:0007669"/>
    <property type="project" value="TreeGrafter"/>
</dbReference>
<dbReference type="PRINTS" id="PR00032">
    <property type="entry name" value="HTHARAC"/>
</dbReference>
<keyword evidence="6" id="KW-1185">Reference proteome</keyword>
<dbReference type="OrthoDB" id="5582699at2"/>
<dbReference type="AlphaFoldDB" id="A0A1M5RYP1"/>
<keyword evidence="1" id="KW-0805">Transcription regulation</keyword>
<protein>
    <submittedName>
        <fullName evidence="5">AraC-type DNA-binding protein</fullName>
    </submittedName>
</protein>
<dbReference type="GO" id="GO:0003700">
    <property type="term" value="F:DNA-binding transcription factor activity"/>
    <property type="evidence" value="ECO:0007669"/>
    <property type="project" value="InterPro"/>
</dbReference>
<feature type="domain" description="HTH araC/xylS-type" evidence="4">
    <location>
        <begin position="238"/>
        <end position="336"/>
    </location>
</feature>
<dbReference type="InterPro" id="IPR032687">
    <property type="entry name" value="AraC-type_N"/>
</dbReference>
<name>A0A1M5RYP1_9GAMM</name>
<dbReference type="PANTHER" id="PTHR47894:SF1">
    <property type="entry name" value="HTH-TYPE TRANSCRIPTIONAL REGULATOR VQSM"/>
    <property type="match status" value="1"/>
</dbReference>
<evidence type="ECO:0000256" key="2">
    <source>
        <dbReference type="ARBA" id="ARBA00023125"/>
    </source>
</evidence>
<evidence type="ECO:0000313" key="5">
    <source>
        <dbReference type="EMBL" id="SHH30923.1"/>
    </source>
</evidence>
<evidence type="ECO:0000313" key="6">
    <source>
        <dbReference type="Proteomes" id="UP000199758"/>
    </source>
</evidence>
<sequence length="341" mass="37729">MNDQATTINTWAIALVRTLDAHGCDGRALLLRAGLDAQLLTDPNGRAPVSGMSRLWQLAVEATGDPCIGLKAAAFVQPATFHSLGLALLASQDLEDALKRMARFSRIVSNVADVYTEACPGGVKLKARWLVDMPVVTEAIDLLMASSVKMGLLLLGEDPRNPRPLELWLRRSGDAAMHAEFERHFGFPVHFGADENALFIPNEWIERPLPMANPQLARQTDLVVMDYLSHFDGARLTEKVRAELISRLPAGEPTRGDIASALNLSEKTLQRRLRSEGTSYQQVLDEVRRKMALQYLSDGRMSMCSMTFMLGFSDQSSFTRAFRRWTGATPGEYRARALQAA</sequence>
<evidence type="ECO:0000256" key="3">
    <source>
        <dbReference type="ARBA" id="ARBA00023163"/>
    </source>
</evidence>
<dbReference type="STRING" id="490188.SAMN04488068_3258"/>
<dbReference type="SUPFAM" id="SSF46689">
    <property type="entry name" value="Homeodomain-like"/>
    <property type="match status" value="1"/>
</dbReference>
<dbReference type="PROSITE" id="PS01124">
    <property type="entry name" value="HTH_ARAC_FAMILY_2"/>
    <property type="match status" value="1"/>
</dbReference>
<gene>
    <name evidence="5" type="ORF">SAMN04488068_3258</name>
</gene>
<dbReference type="SMART" id="SM00342">
    <property type="entry name" value="HTH_ARAC"/>
    <property type="match status" value="1"/>
</dbReference>
<keyword evidence="3" id="KW-0804">Transcription</keyword>
<evidence type="ECO:0000256" key="1">
    <source>
        <dbReference type="ARBA" id="ARBA00023015"/>
    </source>
</evidence>
<accession>A0A1M5RYP1</accession>
<dbReference type="GO" id="GO:0005829">
    <property type="term" value="C:cytosol"/>
    <property type="evidence" value="ECO:0007669"/>
    <property type="project" value="TreeGrafter"/>
</dbReference>
<dbReference type="Gene3D" id="1.10.10.60">
    <property type="entry name" value="Homeodomain-like"/>
    <property type="match status" value="1"/>
</dbReference>
<proteinExistence type="predicted"/>
<organism evidence="5 6">
    <name type="scientific">Hydrocarboniphaga daqingensis</name>
    <dbReference type="NCBI Taxonomy" id="490188"/>
    <lineage>
        <taxon>Bacteria</taxon>
        <taxon>Pseudomonadati</taxon>
        <taxon>Pseudomonadota</taxon>
        <taxon>Gammaproteobacteria</taxon>
        <taxon>Nevskiales</taxon>
        <taxon>Nevskiaceae</taxon>
        <taxon>Hydrocarboniphaga</taxon>
    </lineage>
</organism>
<dbReference type="InterPro" id="IPR009057">
    <property type="entry name" value="Homeodomain-like_sf"/>
</dbReference>
<reference evidence="5 6" key="1">
    <citation type="submission" date="2016-11" db="EMBL/GenBank/DDBJ databases">
        <authorList>
            <person name="Jaros S."/>
            <person name="Januszkiewicz K."/>
            <person name="Wedrychowicz H."/>
        </authorList>
    </citation>
    <scope>NUCLEOTIDE SEQUENCE [LARGE SCALE GENOMIC DNA]</scope>
    <source>
        <strain evidence="5 6">CGMCC 1.7049</strain>
    </source>
</reference>
<dbReference type="EMBL" id="FQWZ01000008">
    <property type="protein sequence ID" value="SHH30923.1"/>
    <property type="molecule type" value="Genomic_DNA"/>
</dbReference>
<dbReference type="Pfam" id="PF12625">
    <property type="entry name" value="Arabinose_bd"/>
    <property type="match status" value="1"/>
</dbReference>
<keyword evidence="2 5" id="KW-0238">DNA-binding</keyword>
<dbReference type="InterPro" id="IPR020449">
    <property type="entry name" value="Tscrpt_reg_AraC-type_HTH"/>
</dbReference>
<dbReference type="Pfam" id="PF12833">
    <property type="entry name" value="HTH_18"/>
    <property type="match status" value="1"/>
</dbReference>
<dbReference type="PANTHER" id="PTHR47894">
    <property type="entry name" value="HTH-TYPE TRANSCRIPTIONAL REGULATOR GADX"/>
    <property type="match status" value="1"/>
</dbReference>
<dbReference type="Proteomes" id="UP000199758">
    <property type="component" value="Unassembled WGS sequence"/>
</dbReference>
<dbReference type="InterPro" id="IPR018060">
    <property type="entry name" value="HTH_AraC"/>
</dbReference>